<keyword evidence="1 4" id="KW-0479">Metal-binding</keyword>
<dbReference type="GO" id="GO:0008270">
    <property type="term" value="F:zinc ion binding"/>
    <property type="evidence" value="ECO:0007669"/>
    <property type="project" value="UniProtKB-KW"/>
</dbReference>
<feature type="region of interest" description="Disordered" evidence="5">
    <location>
        <begin position="1"/>
        <end position="64"/>
    </location>
</feature>
<dbReference type="Gene3D" id="3.30.40.10">
    <property type="entry name" value="Zinc/RING finger domain, C3HC4 (zinc finger)"/>
    <property type="match status" value="2"/>
</dbReference>
<keyword evidence="10" id="KW-1185">Reference proteome</keyword>
<evidence type="ECO:0000256" key="4">
    <source>
        <dbReference type="PROSITE-ProRule" id="PRU00207"/>
    </source>
</evidence>
<evidence type="ECO:0000313" key="10">
    <source>
        <dbReference type="Proteomes" id="UP001153069"/>
    </source>
</evidence>
<reference evidence="9" key="1">
    <citation type="submission" date="2020-06" db="EMBL/GenBank/DDBJ databases">
        <authorList>
            <consortium name="Plant Systems Biology data submission"/>
        </authorList>
    </citation>
    <scope>NUCLEOTIDE SEQUENCE</scope>
    <source>
        <strain evidence="9">D6</strain>
    </source>
</reference>
<feature type="compositionally biased region" description="Low complexity" evidence="5">
    <location>
        <begin position="41"/>
        <end position="54"/>
    </location>
</feature>
<keyword evidence="3 4" id="KW-0862">Zinc</keyword>
<organism evidence="9 10">
    <name type="scientific">Seminavis robusta</name>
    <dbReference type="NCBI Taxonomy" id="568900"/>
    <lineage>
        <taxon>Eukaryota</taxon>
        <taxon>Sar</taxon>
        <taxon>Stramenopiles</taxon>
        <taxon>Ochrophyta</taxon>
        <taxon>Bacillariophyta</taxon>
        <taxon>Bacillariophyceae</taxon>
        <taxon>Bacillariophycidae</taxon>
        <taxon>Naviculales</taxon>
        <taxon>Naviculaceae</taxon>
        <taxon>Seminavis</taxon>
    </lineage>
</organism>
<dbReference type="Proteomes" id="UP001153069">
    <property type="component" value="Unassembled WGS sequence"/>
</dbReference>
<protein>
    <submittedName>
        <fullName evidence="9">TRAF-type zinc finger</fullName>
    </submittedName>
</protein>
<dbReference type="EMBL" id="CAICTM010000062">
    <property type="protein sequence ID" value="CAB9499528.1"/>
    <property type="molecule type" value="Genomic_DNA"/>
</dbReference>
<evidence type="ECO:0000256" key="5">
    <source>
        <dbReference type="SAM" id="MobiDB-lite"/>
    </source>
</evidence>
<accession>A0A9N8H791</accession>
<feature type="transmembrane region" description="Helical" evidence="6">
    <location>
        <begin position="557"/>
        <end position="574"/>
    </location>
</feature>
<dbReference type="OrthoDB" id="161681at2759"/>
<evidence type="ECO:0000259" key="8">
    <source>
        <dbReference type="PROSITE" id="PS50145"/>
    </source>
</evidence>
<evidence type="ECO:0000256" key="2">
    <source>
        <dbReference type="ARBA" id="ARBA00022771"/>
    </source>
</evidence>
<feature type="transmembrane region" description="Helical" evidence="6">
    <location>
        <begin position="682"/>
        <end position="701"/>
    </location>
</feature>
<feature type="compositionally biased region" description="Basic residues" evidence="5">
    <location>
        <begin position="183"/>
        <end position="194"/>
    </location>
</feature>
<feature type="domain" description="RING-type" evidence="7">
    <location>
        <begin position="235"/>
        <end position="295"/>
    </location>
</feature>
<feature type="zinc finger region" description="TRAF-type" evidence="4">
    <location>
        <begin position="339"/>
        <end position="374"/>
    </location>
</feature>
<feature type="transmembrane region" description="Helical" evidence="6">
    <location>
        <begin position="462"/>
        <end position="484"/>
    </location>
</feature>
<feature type="transmembrane region" description="Helical" evidence="6">
    <location>
        <begin position="633"/>
        <end position="661"/>
    </location>
</feature>
<dbReference type="InterPro" id="IPR001841">
    <property type="entry name" value="Znf_RING"/>
</dbReference>
<dbReference type="AlphaFoldDB" id="A0A9N8H791"/>
<feature type="transmembrane region" description="Helical" evidence="6">
    <location>
        <begin position="721"/>
        <end position="739"/>
    </location>
</feature>
<evidence type="ECO:0000256" key="1">
    <source>
        <dbReference type="ARBA" id="ARBA00022723"/>
    </source>
</evidence>
<feature type="compositionally biased region" description="Low complexity" evidence="5">
    <location>
        <begin position="166"/>
        <end position="182"/>
    </location>
</feature>
<keyword evidence="6" id="KW-0812">Transmembrane</keyword>
<keyword evidence="6" id="KW-0472">Membrane</keyword>
<feature type="region of interest" description="Disordered" evidence="5">
    <location>
        <begin position="119"/>
        <end position="140"/>
    </location>
</feature>
<dbReference type="PANTHER" id="PTHR10131">
    <property type="entry name" value="TNF RECEPTOR ASSOCIATED FACTOR"/>
    <property type="match status" value="1"/>
</dbReference>
<dbReference type="PROSITE" id="PS50089">
    <property type="entry name" value="ZF_RING_2"/>
    <property type="match status" value="1"/>
</dbReference>
<dbReference type="SUPFAM" id="SSF49599">
    <property type="entry name" value="TRAF domain-like"/>
    <property type="match status" value="1"/>
</dbReference>
<feature type="domain" description="TRAF-type" evidence="8">
    <location>
        <begin position="339"/>
        <end position="374"/>
    </location>
</feature>
<feature type="transmembrane region" description="Helical" evidence="6">
    <location>
        <begin position="586"/>
        <end position="607"/>
    </location>
</feature>
<evidence type="ECO:0000256" key="3">
    <source>
        <dbReference type="ARBA" id="ARBA00022833"/>
    </source>
</evidence>
<evidence type="ECO:0000256" key="6">
    <source>
        <dbReference type="SAM" id="Phobius"/>
    </source>
</evidence>
<name>A0A9N8H791_9STRA</name>
<keyword evidence="6" id="KW-1133">Transmembrane helix</keyword>
<comment type="caution">
    <text evidence="9">The sequence shown here is derived from an EMBL/GenBank/DDBJ whole genome shotgun (WGS) entry which is preliminary data.</text>
</comment>
<keyword evidence="2 4" id="KW-0863">Zinc-finger</keyword>
<evidence type="ECO:0000259" key="7">
    <source>
        <dbReference type="PROSITE" id="PS50089"/>
    </source>
</evidence>
<proteinExistence type="predicted"/>
<dbReference type="SUPFAM" id="SSF57850">
    <property type="entry name" value="RING/U-box"/>
    <property type="match status" value="1"/>
</dbReference>
<feature type="region of interest" description="Disordered" evidence="5">
    <location>
        <begin position="162"/>
        <end position="196"/>
    </location>
</feature>
<evidence type="ECO:0000313" key="9">
    <source>
        <dbReference type="EMBL" id="CAB9499528.1"/>
    </source>
</evidence>
<sequence length="785" mass="86621">MTDESTTNNESDDGPRDADVAAARSAFIEFSFHGGAQGPGTDNTSAATDADTMANPAPTNQDVPAAAVGGENANTNTNRPPGAMPGAPPGRFFVGRGHPHHHRGGRGPMRGGPRDLRGGRFGPPHQRIHIRLDGRGGRGGRFPIRATVNGRAHPAVRVNFHGPNHNNRPAFNTGNNNNNPQQPRRHGPHPHHQVHIGNRLPRLQPQVVPETGQQFSSNNEGGSINDSDVDDAFKCSICYDIMNDPVGCGKCAARFCFACLRRVTELALIQQQQQQLQQGLPPGTNNNPPRCPVCRSEIADPEDIEHDANLRGRIEQLPPIPCRYQGCPEMIRIHHIGNHENVCPHVKVQCRYQSFGCQWTGKRGDLSAHEQNDCHLSRVSELVERFRETQIRMAHLHQTVMANGSMMELQRIRMQRESNQVSIGNLFHHIQFVHMLTCCTPRFLLSKDIWASFHADPMGRAVVANFCTLLPTAIVTVKTMAAFYRQMIVASHHLHESEDRLFDFVDGLSLLLILGCLAIIIGIGLFADPAAPHVWQTLALPWPQRLGGAQRLGSTHMIQYIVTIAMLGTHACALDSATNTFRATLMWAWLCLTSTFFPAVIVFMTMATNGMPSAVNDQSAQIVFQAGRAVRPLWFSFCYAFPCLAFGVLPCLDAAVLLYVGREFVKRVLLVERVLQVGEGETFGNVFTNVPLPAFYVYIGARAAMRANEFPRVEWMQSFDFVAVAILVITTKCLLWRTIKAATQVGLYIMNQARMRSSPLRSETSGCGTAMFTIWCLLLGALVVT</sequence>
<dbReference type="PANTHER" id="PTHR10131:SF94">
    <property type="entry name" value="TNF RECEPTOR-ASSOCIATED FACTOR 4"/>
    <property type="match status" value="1"/>
</dbReference>
<dbReference type="InterPro" id="IPR013083">
    <property type="entry name" value="Znf_RING/FYVE/PHD"/>
</dbReference>
<dbReference type="InterPro" id="IPR001293">
    <property type="entry name" value="Znf_TRAF"/>
</dbReference>
<feature type="transmembrane region" description="Helical" evidence="6">
    <location>
        <begin position="760"/>
        <end position="784"/>
    </location>
</feature>
<dbReference type="PROSITE" id="PS50145">
    <property type="entry name" value="ZF_TRAF"/>
    <property type="match status" value="1"/>
</dbReference>
<feature type="transmembrane region" description="Helical" evidence="6">
    <location>
        <begin position="504"/>
        <end position="527"/>
    </location>
</feature>
<gene>
    <name evidence="9" type="ORF">SEMRO_63_G035800.1</name>
</gene>